<dbReference type="Proteomes" id="UP000186601">
    <property type="component" value="Unassembled WGS sequence"/>
</dbReference>
<proteinExistence type="predicted"/>
<evidence type="ECO:0000313" key="2">
    <source>
        <dbReference type="Proteomes" id="UP000186601"/>
    </source>
</evidence>
<sequence length="166" mass="18205">VLDAIRVPKPVIETDIRVIVFSALRIFAICEHNVPVSLLVLVLNLLPAVADILNSGGKSTAYVEPIEGVFCGYTLWQLPADDPGANWVFRPLSTPILISRFMLNLRQVNTAQNEMQNTLDSCFSALTFRVPTLTSFIGNMGEDLYHGAEAGEDIAEESDIEILDDA</sequence>
<comment type="caution">
    <text evidence="1">The sequence shown here is derived from an EMBL/GenBank/DDBJ whole genome shotgun (WGS) entry which is preliminary data.</text>
</comment>
<gene>
    <name evidence="1" type="ORF">PHLCEN_2v12261</name>
</gene>
<evidence type="ECO:0000313" key="1">
    <source>
        <dbReference type="EMBL" id="PSR71864.1"/>
    </source>
</evidence>
<dbReference type="EMBL" id="MLYV02001238">
    <property type="protein sequence ID" value="PSR71864.1"/>
    <property type="molecule type" value="Genomic_DNA"/>
</dbReference>
<name>A0A2R6NHK4_9APHY</name>
<protein>
    <submittedName>
        <fullName evidence="1">Uncharacterized protein</fullName>
    </submittedName>
</protein>
<dbReference type="AlphaFoldDB" id="A0A2R6NHK4"/>
<reference evidence="1 2" key="1">
    <citation type="submission" date="2018-02" db="EMBL/GenBank/DDBJ databases">
        <title>Genome sequence of the basidiomycete white-rot fungus Phlebia centrifuga.</title>
        <authorList>
            <person name="Granchi Z."/>
            <person name="Peng M."/>
            <person name="de Vries R.P."/>
            <person name="Hilden K."/>
            <person name="Makela M.R."/>
            <person name="Grigoriev I."/>
            <person name="Riley R."/>
        </authorList>
    </citation>
    <scope>NUCLEOTIDE SEQUENCE [LARGE SCALE GENOMIC DNA]</scope>
    <source>
        <strain evidence="1 2">FBCC195</strain>
    </source>
</reference>
<feature type="non-terminal residue" evidence="1">
    <location>
        <position position="1"/>
    </location>
</feature>
<keyword evidence="2" id="KW-1185">Reference proteome</keyword>
<organism evidence="1 2">
    <name type="scientific">Hermanssonia centrifuga</name>
    <dbReference type="NCBI Taxonomy" id="98765"/>
    <lineage>
        <taxon>Eukaryota</taxon>
        <taxon>Fungi</taxon>
        <taxon>Dikarya</taxon>
        <taxon>Basidiomycota</taxon>
        <taxon>Agaricomycotina</taxon>
        <taxon>Agaricomycetes</taxon>
        <taxon>Polyporales</taxon>
        <taxon>Meruliaceae</taxon>
        <taxon>Hermanssonia</taxon>
    </lineage>
</organism>
<accession>A0A2R6NHK4</accession>